<accession>A0A1Y2LNZ8</accession>
<dbReference type="OMA" id="AMKSRLW"/>
<keyword evidence="2" id="KW-1185">Reference proteome</keyword>
<dbReference type="EMBL" id="KZ107856">
    <property type="protein sequence ID" value="OSS44628.1"/>
    <property type="molecule type" value="Genomic_DNA"/>
</dbReference>
<dbReference type="InParanoid" id="A0A1Y2LNZ8"/>
<sequence length="685" mass="79354">MSQSPFGTSSGANSTRQQEMDESLLHMDIDAAEKHMKDHFGDHATWSHEKLLKLFYSEELIPTRHMQGFGDYAMGGIRPRGGKPSFPLLSREEWTFLNIPYYRWAPEPYNTISHSCYDRLKPLVTGQNLDGLGYSARVEVPARLRPLKAKLQLGMAPISHDRWLERKMDDPANYRNLFELMKDVIKLFQWYNNEQVLKVTRDSFNWMVDKHVEFERAANSRREQNGISERIDMAGMWAEYWSDTWTTMCDRTHRWFVDRVDELSSRAFVEYNVALIAAWGDEIKIGEAGKKYYECVQDLRALITSMDYTIGIPMTGFTGYNDTGEITDLSISERQDMYRDIMSSMPFEHQAAILDAQDKAEAEDRANPPSFAEPIDIMSQLTKPAHPRFRDTKNLLGHYEEGKRNRDETRMALRGEPELPGQEHWITILRERMDFYLEHNCRTEEDRKMYKWGFVLYRLTYDESEEEWASFMEKFTKDISRSGQWIAGADKIIGRAGVTLIDGRDHGIPEGDIEAATRHFNKTYTMLPTLGRMWTLDFLVVDKQSYRSYNEPPKEEIRPPPPYGPGFGCNGGHVRLVDTTFNQLPKEMLDADSPGYKGQMKVLSTLIFEELYPLLATLSVRPFGLWPAARLHPREVYVGTTDASQEGWWEFHRIEQAAAMRFFDDMRQKKAALVARRAGGESSRS</sequence>
<evidence type="ECO:0000313" key="2">
    <source>
        <dbReference type="Proteomes" id="UP000193240"/>
    </source>
</evidence>
<proteinExistence type="predicted"/>
<gene>
    <name evidence="1" type="ORF">B5807_10645</name>
</gene>
<reference evidence="1 2" key="1">
    <citation type="journal article" date="2017" name="Genome Announc.">
        <title>Genome sequence of the saprophytic ascomycete Epicoccum nigrum ICMP 19927 strain isolated from New Zealand.</title>
        <authorList>
            <person name="Fokin M."/>
            <person name="Fleetwood D."/>
            <person name="Weir B.S."/>
            <person name="Villas-Boas S.G."/>
        </authorList>
    </citation>
    <scope>NUCLEOTIDE SEQUENCE [LARGE SCALE GENOMIC DNA]</scope>
    <source>
        <strain evidence="1 2">ICMP 19927</strain>
    </source>
</reference>
<dbReference type="Proteomes" id="UP000193240">
    <property type="component" value="Unassembled WGS sequence"/>
</dbReference>
<dbReference type="STRING" id="105696.A0A1Y2LNZ8"/>
<protein>
    <submittedName>
        <fullName evidence="1">Uncharacterized protein</fullName>
    </submittedName>
</protein>
<name>A0A1Y2LNZ8_EPING</name>
<evidence type="ECO:0000313" key="1">
    <source>
        <dbReference type="EMBL" id="OSS44628.1"/>
    </source>
</evidence>
<dbReference type="AlphaFoldDB" id="A0A1Y2LNZ8"/>
<organism evidence="1 2">
    <name type="scientific">Epicoccum nigrum</name>
    <name type="common">Soil fungus</name>
    <name type="synonym">Epicoccum purpurascens</name>
    <dbReference type="NCBI Taxonomy" id="105696"/>
    <lineage>
        <taxon>Eukaryota</taxon>
        <taxon>Fungi</taxon>
        <taxon>Dikarya</taxon>
        <taxon>Ascomycota</taxon>
        <taxon>Pezizomycotina</taxon>
        <taxon>Dothideomycetes</taxon>
        <taxon>Pleosporomycetidae</taxon>
        <taxon>Pleosporales</taxon>
        <taxon>Pleosporineae</taxon>
        <taxon>Didymellaceae</taxon>
        <taxon>Epicoccum</taxon>
    </lineage>
</organism>